<feature type="compositionally biased region" description="Basic residues" evidence="3">
    <location>
        <begin position="291"/>
        <end position="300"/>
    </location>
</feature>
<dbReference type="EMBL" id="CANHGI010000003">
    <property type="protein sequence ID" value="CAI5446274.1"/>
    <property type="molecule type" value="Genomic_DNA"/>
</dbReference>
<dbReference type="FunFam" id="3.80.10.10:FF:000034">
    <property type="entry name" value="Ras suppressor protein 1"/>
    <property type="match status" value="1"/>
</dbReference>
<dbReference type="PROSITE" id="PS51450">
    <property type="entry name" value="LRR"/>
    <property type="match status" value="1"/>
</dbReference>
<evidence type="ECO:0000256" key="1">
    <source>
        <dbReference type="ARBA" id="ARBA00022614"/>
    </source>
</evidence>
<keyword evidence="1" id="KW-0433">Leucine-rich repeat</keyword>
<evidence type="ECO:0000256" key="3">
    <source>
        <dbReference type="SAM" id="MobiDB-lite"/>
    </source>
</evidence>
<reference evidence="4" key="1">
    <citation type="submission" date="2022-11" db="EMBL/GenBank/DDBJ databases">
        <authorList>
            <person name="Kikuchi T."/>
        </authorList>
    </citation>
    <scope>NUCLEOTIDE SEQUENCE</scope>
    <source>
        <strain evidence="4">PS1010</strain>
    </source>
</reference>
<evidence type="ECO:0000313" key="5">
    <source>
        <dbReference type="Proteomes" id="UP001152747"/>
    </source>
</evidence>
<dbReference type="SMART" id="SM00369">
    <property type="entry name" value="LRR_TYP"/>
    <property type="match status" value="6"/>
</dbReference>
<dbReference type="GO" id="GO:0005737">
    <property type="term" value="C:cytoplasm"/>
    <property type="evidence" value="ECO:0007669"/>
    <property type="project" value="TreeGrafter"/>
</dbReference>
<feature type="region of interest" description="Disordered" evidence="3">
    <location>
        <begin position="278"/>
        <end position="306"/>
    </location>
</feature>
<keyword evidence="5" id="KW-1185">Reference proteome</keyword>
<name>A0A9P1MZS5_9PELO</name>
<organism evidence="4 5">
    <name type="scientific">Caenorhabditis angaria</name>
    <dbReference type="NCBI Taxonomy" id="860376"/>
    <lineage>
        <taxon>Eukaryota</taxon>
        <taxon>Metazoa</taxon>
        <taxon>Ecdysozoa</taxon>
        <taxon>Nematoda</taxon>
        <taxon>Chromadorea</taxon>
        <taxon>Rhabditida</taxon>
        <taxon>Rhabditina</taxon>
        <taxon>Rhabditomorpha</taxon>
        <taxon>Rhabditoidea</taxon>
        <taxon>Rhabditidae</taxon>
        <taxon>Peloderinae</taxon>
        <taxon>Caenorhabditis</taxon>
    </lineage>
</organism>
<dbReference type="Gene3D" id="3.80.10.10">
    <property type="entry name" value="Ribonuclease Inhibitor"/>
    <property type="match status" value="2"/>
</dbReference>
<comment type="caution">
    <text evidence="4">The sequence shown here is derived from an EMBL/GenBank/DDBJ whole genome shotgun (WGS) entry which is preliminary data.</text>
</comment>
<dbReference type="InterPro" id="IPR001611">
    <property type="entry name" value="Leu-rich_rpt"/>
</dbReference>
<dbReference type="Proteomes" id="UP001152747">
    <property type="component" value="Unassembled WGS sequence"/>
</dbReference>
<dbReference type="InterPro" id="IPR032675">
    <property type="entry name" value="LRR_dom_sf"/>
</dbReference>
<dbReference type="SUPFAM" id="SSF52058">
    <property type="entry name" value="L domain-like"/>
    <property type="match status" value="1"/>
</dbReference>
<proteinExistence type="predicted"/>
<dbReference type="AlphaFoldDB" id="A0A9P1MZS5"/>
<dbReference type="Pfam" id="PF13855">
    <property type="entry name" value="LRR_8"/>
    <property type="match status" value="2"/>
</dbReference>
<protein>
    <recommendedName>
        <fullName evidence="6">Ras suppressor protein 1</fullName>
    </recommendedName>
</protein>
<evidence type="ECO:0000256" key="2">
    <source>
        <dbReference type="ARBA" id="ARBA00022737"/>
    </source>
</evidence>
<keyword evidence="2" id="KW-0677">Repeat</keyword>
<sequence length="306" mass="34657">MLDEQTDLVVGVGEFGNTETDVRCGKAKSIAPIFKEKMPKTEKRKEESTEIEHVDRNISTFSQISHLIDAENITRLTLSHNKLTAVPPNIADLINLHTLNLWNNSIEELPPSISSLPKLRILNLGMNRLSILPRGFGSFPALEVLDLTYNNISERSLPGNFFFIQTLRALYLGDNDFEMLPGDVENLINLQILVLRENDLLTLPKELGKLSRLNELHIQGNRLTMLPTEIGYLELIGQKKTLRLEHNPWIPDIQEQFDLGGGAAVWGYIRSEKYKYLASRQEPSSTPVPPKRNKDKKISRKGIQQA</sequence>
<evidence type="ECO:0008006" key="6">
    <source>
        <dbReference type="Google" id="ProtNLM"/>
    </source>
</evidence>
<dbReference type="PANTHER" id="PTHR48051:SF1">
    <property type="entry name" value="RAS SUPPRESSOR PROTEIN 1"/>
    <property type="match status" value="1"/>
</dbReference>
<dbReference type="OrthoDB" id="676979at2759"/>
<dbReference type="PANTHER" id="PTHR48051">
    <property type="match status" value="1"/>
</dbReference>
<accession>A0A9P1MZS5</accession>
<dbReference type="InterPro" id="IPR003591">
    <property type="entry name" value="Leu-rich_rpt_typical-subtyp"/>
</dbReference>
<gene>
    <name evidence="4" type="ORF">CAMP_LOCUS8911</name>
</gene>
<dbReference type="InterPro" id="IPR050216">
    <property type="entry name" value="LRR_domain-containing"/>
</dbReference>
<evidence type="ECO:0000313" key="4">
    <source>
        <dbReference type="EMBL" id="CAI5446274.1"/>
    </source>
</evidence>